<keyword evidence="3" id="KW-0574">Periplasm</keyword>
<accession>K2GT12</accession>
<evidence type="ECO:0000313" key="5">
    <source>
        <dbReference type="EMBL" id="EKE45656.1"/>
    </source>
</evidence>
<evidence type="ECO:0000256" key="2">
    <source>
        <dbReference type="ARBA" id="ARBA00022729"/>
    </source>
</evidence>
<dbReference type="PANTHER" id="PTHR33376">
    <property type="match status" value="1"/>
</dbReference>
<evidence type="ECO:0000313" key="6">
    <source>
        <dbReference type="Proteomes" id="UP000006765"/>
    </source>
</evidence>
<reference evidence="5 6" key="1">
    <citation type="journal article" date="2012" name="J. Bacteriol.">
        <title>Draft Genome Sequence of Oceaniovalibus guishaninsula JLT2003T.</title>
        <authorList>
            <person name="Tang K."/>
            <person name="Liu K."/>
            <person name="Jiao N."/>
        </authorList>
    </citation>
    <scope>NUCLEOTIDE SEQUENCE [LARGE SCALE GENOMIC DNA]</scope>
    <source>
        <strain evidence="5 6">JLT2003</strain>
    </source>
</reference>
<feature type="chain" id="PRO_5003858226" evidence="4">
    <location>
        <begin position="23"/>
        <end position="341"/>
    </location>
</feature>
<protein>
    <submittedName>
        <fullName evidence="5">TRAP-type C4-dicarboxylate transport system, periplasmic component</fullName>
    </submittedName>
</protein>
<comment type="caution">
    <text evidence="5">The sequence shown here is derived from an EMBL/GenBank/DDBJ whole genome shotgun (WGS) entry which is preliminary data.</text>
</comment>
<dbReference type="OrthoDB" id="7822595at2"/>
<dbReference type="Proteomes" id="UP000006765">
    <property type="component" value="Unassembled WGS sequence"/>
</dbReference>
<evidence type="ECO:0000256" key="3">
    <source>
        <dbReference type="ARBA" id="ARBA00022764"/>
    </source>
</evidence>
<dbReference type="AlphaFoldDB" id="K2GT12"/>
<dbReference type="eggNOG" id="COG1638">
    <property type="taxonomic scope" value="Bacteria"/>
</dbReference>
<dbReference type="RefSeq" id="WP_007425426.1">
    <property type="nucleotide sequence ID" value="NZ_AMGO01000006.1"/>
</dbReference>
<feature type="signal peptide" evidence="4">
    <location>
        <begin position="1"/>
        <end position="22"/>
    </location>
</feature>
<dbReference type="InterPro" id="IPR038404">
    <property type="entry name" value="TRAP_DctP_sf"/>
</dbReference>
<dbReference type="GO" id="GO:0055085">
    <property type="term" value="P:transmembrane transport"/>
    <property type="evidence" value="ECO:0007669"/>
    <property type="project" value="InterPro"/>
</dbReference>
<dbReference type="Gene3D" id="3.40.190.170">
    <property type="entry name" value="Bacterial extracellular solute-binding protein, family 7"/>
    <property type="match status" value="1"/>
</dbReference>
<sequence>MKTPYLACAAIGLTLTAPAADAATRIVANCFFPAQHFNCRDVMAAWGEEVERVTDRRVRVNIPAKSMAPPPEQLASVRGGVFDAAFQFNGFIANEATGGAVSLLPFSGSADARANSFALWRTWEAHLADADPIEGVHMLGLFVAPGADFYSMTDTPITSVDEMTGRKMWALPGVTAEMLKQEGSPVVSGPAVQMTEIVQRGVVDGFVGIPASDAASFNVLPYATSVTRTGRKIFTPSFSFFVGEETWNEISAEDQAAIMSVSGEAFAELAGDVWNREEGAAWAEIEAEMEVVDASDAFEAELDGLARPFVDGWLAEAAAKGIDAEAALETYTGTVAELSAE</sequence>
<organism evidence="5 6">
    <name type="scientific">Oceaniovalibus guishaninsula JLT2003</name>
    <dbReference type="NCBI Taxonomy" id="1231392"/>
    <lineage>
        <taxon>Bacteria</taxon>
        <taxon>Pseudomonadati</taxon>
        <taxon>Pseudomonadota</taxon>
        <taxon>Alphaproteobacteria</taxon>
        <taxon>Rhodobacterales</taxon>
        <taxon>Roseobacteraceae</taxon>
        <taxon>Oceaniovalibus</taxon>
    </lineage>
</organism>
<evidence type="ECO:0000256" key="4">
    <source>
        <dbReference type="SAM" id="SignalP"/>
    </source>
</evidence>
<dbReference type="STRING" id="1231392.OCGS_0273"/>
<keyword evidence="6" id="KW-1185">Reference proteome</keyword>
<name>K2GT12_9RHOB</name>
<dbReference type="EMBL" id="AMGO01000006">
    <property type="protein sequence ID" value="EKE45656.1"/>
    <property type="molecule type" value="Genomic_DNA"/>
</dbReference>
<dbReference type="PANTHER" id="PTHR33376:SF15">
    <property type="entry name" value="BLL6794 PROTEIN"/>
    <property type="match status" value="1"/>
</dbReference>
<dbReference type="InterPro" id="IPR018389">
    <property type="entry name" value="DctP_fam"/>
</dbReference>
<dbReference type="GO" id="GO:0042597">
    <property type="term" value="C:periplasmic space"/>
    <property type="evidence" value="ECO:0007669"/>
    <property type="project" value="UniProtKB-SubCell"/>
</dbReference>
<dbReference type="Pfam" id="PF03480">
    <property type="entry name" value="DctP"/>
    <property type="match status" value="1"/>
</dbReference>
<proteinExistence type="predicted"/>
<evidence type="ECO:0000256" key="1">
    <source>
        <dbReference type="ARBA" id="ARBA00004418"/>
    </source>
</evidence>
<comment type="subcellular location">
    <subcellularLocation>
        <location evidence="1">Periplasm</location>
    </subcellularLocation>
</comment>
<keyword evidence="2 4" id="KW-0732">Signal</keyword>
<gene>
    <name evidence="5" type="ORF">OCGS_0273</name>
</gene>